<comment type="caution">
    <text evidence="1">The sequence shown here is derived from an EMBL/GenBank/DDBJ whole genome shotgun (WGS) entry which is preliminary data.</text>
</comment>
<dbReference type="AlphaFoldDB" id="A0A7V5IZU4"/>
<dbReference type="Pfam" id="PF04294">
    <property type="entry name" value="VanW"/>
    <property type="match status" value="1"/>
</dbReference>
<evidence type="ECO:0000313" key="1">
    <source>
        <dbReference type="EMBL" id="HHH14087.1"/>
    </source>
</evidence>
<accession>A0A7V5IZU4</accession>
<protein>
    <recommendedName>
        <fullName evidence="2">G5 domain-containing protein</fullName>
    </recommendedName>
</protein>
<dbReference type="Proteomes" id="UP000886106">
    <property type="component" value="Unassembled WGS sequence"/>
</dbReference>
<dbReference type="InterPro" id="IPR052913">
    <property type="entry name" value="Glycopeptide_resist_protein"/>
</dbReference>
<organism evidence="1">
    <name type="scientific">candidate division WWE3 bacterium</name>
    <dbReference type="NCBI Taxonomy" id="2053526"/>
    <lineage>
        <taxon>Bacteria</taxon>
        <taxon>Katanobacteria</taxon>
    </lineage>
</organism>
<feature type="non-terminal residue" evidence="1">
    <location>
        <position position="1"/>
    </location>
</feature>
<reference evidence="1" key="1">
    <citation type="journal article" date="2020" name="mSystems">
        <title>Genome- and Community-Level Interaction Insights into Carbon Utilization and Element Cycling Functions of Hydrothermarchaeota in Hydrothermal Sediment.</title>
        <authorList>
            <person name="Zhou Z."/>
            <person name="Liu Y."/>
            <person name="Xu W."/>
            <person name="Pan J."/>
            <person name="Luo Z.H."/>
            <person name="Li M."/>
        </authorList>
    </citation>
    <scope>NUCLEOTIDE SEQUENCE [LARGE SCALE GENOMIC DNA]</scope>
    <source>
        <strain evidence="1">HyVt-517</strain>
    </source>
</reference>
<name>A0A7V5IZU4_UNCKA</name>
<dbReference type="PANTHER" id="PTHR35788">
    <property type="entry name" value="EXPORTED PROTEIN-RELATED"/>
    <property type="match status" value="1"/>
</dbReference>
<dbReference type="EMBL" id="DRNS01000005">
    <property type="protein sequence ID" value="HHH14087.1"/>
    <property type="molecule type" value="Genomic_DNA"/>
</dbReference>
<dbReference type="InterPro" id="IPR007391">
    <property type="entry name" value="Vancomycin_resist_VanW"/>
</dbReference>
<gene>
    <name evidence="1" type="ORF">ENJ78_00065</name>
</gene>
<dbReference type="PANTHER" id="PTHR35788:SF1">
    <property type="entry name" value="EXPORTED PROTEIN"/>
    <property type="match status" value="1"/>
</dbReference>
<sequence length="414" mass="46090">KKLNAKDFKKEVLRALSKGNTELNVQIKDFTPSFYASDLAGVKNDVEAIISKKVFIEFNGKKEPLTKQDILKVLDFSKTKQGDIQIVLNPTALKNLAIKLSENYEVTPRGTVLKVNGDTIDFTPPVKGISVRTSELEANLKSTLEKLLQSSNLEEEFVILIPYDEVNPPVSQNDYGITELIAEGVSYFKGSDYNRVRNIITASSKIKGTLVAPGETFSFNKAVGPITLESGFNQAYVISKGRTTLGTGGGVCQVSTTVYRAALNAGLPIVKRTSHSYRVSYYEQQAPLGLDATIYQPSVDLVFKNDTKNYILVYTELDEKESKLSVKIYGTKDGRTVTITEPKYEKPIPPPPARYIDDPSLPKGKLIQVEYPAWGGLVTYTRIVKDKDGNIMYKDDFKNYYTPWAAVYKRGTKE</sequence>
<proteinExistence type="predicted"/>
<evidence type="ECO:0008006" key="2">
    <source>
        <dbReference type="Google" id="ProtNLM"/>
    </source>
</evidence>